<evidence type="ECO:0000259" key="10">
    <source>
        <dbReference type="Pfam" id="PF00749"/>
    </source>
</evidence>
<dbReference type="InterPro" id="IPR042558">
    <property type="entry name" value="Gln-tRNA-synth_Ib_RNA-bd_N_1"/>
</dbReference>
<keyword evidence="7 9" id="KW-0030">Aminoacyl-tRNA synthetase</keyword>
<dbReference type="EMBL" id="JARJLG010000110">
    <property type="protein sequence ID" value="KAJ7743964.1"/>
    <property type="molecule type" value="Genomic_DNA"/>
</dbReference>
<dbReference type="SUPFAM" id="SSF50715">
    <property type="entry name" value="Ribosomal protein L25-like"/>
    <property type="match status" value="1"/>
</dbReference>
<keyword evidence="3 9" id="KW-0436">Ligase</keyword>
<dbReference type="InterPro" id="IPR050132">
    <property type="entry name" value="Gln/Glu-tRNA_Ligase"/>
</dbReference>
<dbReference type="Proteomes" id="UP001215280">
    <property type="component" value="Unassembled WGS sequence"/>
</dbReference>
<dbReference type="PANTHER" id="PTHR43097:SF4">
    <property type="entry name" value="GLUTAMINE--TRNA LIGASE"/>
    <property type="match status" value="1"/>
</dbReference>
<dbReference type="GO" id="GO:0006425">
    <property type="term" value="P:glutaminyl-tRNA aminoacylation"/>
    <property type="evidence" value="ECO:0007669"/>
    <property type="project" value="TreeGrafter"/>
</dbReference>
<evidence type="ECO:0000256" key="1">
    <source>
        <dbReference type="ARBA" id="ARBA00005594"/>
    </source>
</evidence>
<dbReference type="InterPro" id="IPR020056">
    <property type="entry name" value="Rbsml_bL25/Gln-tRNA_synth_N"/>
</dbReference>
<dbReference type="PRINTS" id="PR00987">
    <property type="entry name" value="TRNASYNTHGLU"/>
</dbReference>
<feature type="domain" description="Glutamyl/glutaminyl-tRNA synthetase class Ib catalytic" evidence="10">
    <location>
        <begin position="233"/>
        <end position="528"/>
    </location>
</feature>
<evidence type="ECO:0000256" key="6">
    <source>
        <dbReference type="ARBA" id="ARBA00022917"/>
    </source>
</evidence>
<dbReference type="Pfam" id="PF00749">
    <property type="entry name" value="tRNA-synt_1c"/>
    <property type="match status" value="1"/>
</dbReference>
<dbReference type="Gene3D" id="3.40.50.620">
    <property type="entry name" value="HUPs"/>
    <property type="match status" value="1"/>
</dbReference>
<dbReference type="SUPFAM" id="SSF52374">
    <property type="entry name" value="Nucleotidylyl transferase"/>
    <property type="match status" value="1"/>
</dbReference>
<dbReference type="GO" id="GO:0005829">
    <property type="term" value="C:cytosol"/>
    <property type="evidence" value="ECO:0007669"/>
    <property type="project" value="TreeGrafter"/>
</dbReference>
<gene>
    <name evidence="12" type="ORF">DFH07DRAFT_905118</name>
</gene>
<dbReference type="GO" id="GO:0005524">
    <property type="term" value="F:ATP binding"/>
    <property type="evidence" value="ECO:0007669"/>
    <property type="project" value="UniProtKB-KW"/>
</dbReference>
<feature type="domain" description="Glutaminyl-tRNA synthetase class Ib non-specific RNA-binding" evidence="11">
    <location>
        <begin position="6"/>
        <end position="155"/>
    </location>
</feature>
<dbReference type="AlphaFoldDB" id="A0AAD7IJ05"/>
<dbReference type="EC" id="6.1.1.18" evidence="2"/>
<protein>
    <recommendedName>
        <fullName evidence="2">glutamine--tRNA ligase</fullName>
        <ecNumber evidence="2">6.1.1.18</ecNumber>
    </recommendedName>
</protein>
<keyword evidence="5 9" id="KW-0067">ATP-binding</keyword>
<dbReference type="InterPro" id="IPR011035">
    <property type="entry name" value="Ribosomal_bL25/Gln-tRNA_synth"/>
</dbReference>
<proteinExistence type="inferred from homology"/>
<dbReference type="InterPro" id="IPR001412">
    <property type="entry name" value="aa-tRNA-synth_I_CS"/>
</dbReference>
<dbReference type="InterPro" id="IPR014729">
    <property type="entry name" value="Rossmann-like_a/b/a_fold"/>
</dbReference>
<dbReference type="InterPro" id="IPR000924">
    <property type="entry name" value="Glu/Gln-tRNA-synth"/>
</dbReference>
<keyword evidence="6 9" id="KW-0648">Protein biosynthesis</keyword>
<dbReference type="Pfam" id="PF04558">
    <property type="entry name" value="tRNA_synt_1c_R1"/>
    <property type="match status" value="1"/>
</dbReference>
<evidence type="ECO:0000256" key="8">
    <source>
        <dbReference type="ARBA" id="ARBA00048270"/>
    </source>
</evidence>
<comment type="caution">
    <text evidence="12">The sequence shown here is derived from an EMBL/GenBank/DDBJ whole genome shotgun (WGS) entry which is preliminary data.</text>
</comment>
<evidence type="ECO:0000256" key="7">
    <source>
        <dbReference type="ARBA" id="ARBA00023146"/>
    </source>
</evidence>
<evidence type="ECO:0000256" key="3">
    <source>
        <dbReference type="ARBA" id="ARBA00022598"/>
    </source>
</evidence>
<reference evidence="12" key="1">
    <citation type="submission" date="2023-03" db="EMBL/GenBank/DDBJ databases">
        <title>Massive genome expansion in bonnet fungi (Mycena s.s.) driven by repeated elements and novel gene families across ecological guilds.</title>
        <authorList>
            <consortium name="Lawrence Berkeley National Laboratory"/>
            <person name="Harder C.B."/>
            <person name="Miyauchi S."/>
            <person name="Viragh M."/>
            <person name="Kuo A."/>
            <person name="Thoen E."/>
            <person name="Andreopoulos B."/>
            <person name="Lu D."/>
            <person name="Skrede I."/>
            <person name="Drula E."/>
            <person name="Henrissat B."/>
            <person name="Morin E."/>
            <person name="Kohler A."/>
            <person name="Barry K."/>
            <person name="LaButti K."/>
            <person name="Morin E."/>
            <person name="Salamov A."/>
            <person name="Lipzen A."/>
            <person name="Mereny Z."/>
            <person name="Hegedus B."/>
            <person name="Baldrian P."/>
            <person name="Stursova M."/>
            <person name="Weitz H."/>
            <person name="Taylor A."/>
            <person name="Grigoriev I.V."/>
            <person name="Nagy L.G."/>
            <person name="Martin F."/>
            <person name="Kauserud H."/>
        </authorList>
    </citation>
    <scope>NUCLEOTIDE SEQUENCE</scope>
    <source>
        <strain evidence="12">CBHHK188m</strain>
    </source>
</reference>
<evidence type="ECO:0000259" key="11">
    <source>
        <dbReference type="Pfam" id="PF04558"/>
    </source>
</evidence>
<comment type="catalytic activity">
    <reaction evidence="8">
        <text>tRNA(Gln) + L-glutamine + ATP = L-glutaminyl-tRNA(Gln) + AMP + diphosphate</text>
        <dbReference type="Rhea" id="RHEA:20121"/>
        <dbReference type="Rhea" id="RHEA-COMP:9662"/>
        <dbReference type="Rhea" id="RHEA-COMP:9681"/>
        <dbReference type="ChEBI" id="CHEBI:30616"/>
        <dbReference type="ChEBI" id="CHEBI:33019"/>
        <dbReference type="ChEBI" id="CHEBI:58359"/>
        <dbReference type="ChEBI" id="CHEBI:78442"/>
        <dbReference type="ChEBI" id="CHEBI:78521"/>
        <dbReference type="ChEBI" id="CHEBI:456215"/>
        <dbReference type="EC" id="6.1.1.18"/>
    </reaction>
</comment>
<sequence>MNPESRLLELGLAPSKITNLSRNKDALAFFMKMVENDGVAQKLTAHQINLLTSLAINGGILPADTRFYILRHVLDDQITTQVQLTEAIGYFMRGGDSSDEQSFRAACGAGVHLTREDVRSAVTSVLEIQPPADWDGLRAALANLKVAPQLRWADPTSLKEETEAVFTRELGPRSDHSKHKPKIKTVVKQPDTNAQPTTNIFEQGFLASLHKPGENPQIDDKFRIEHLKATGGKVVTRFPPEPNGFLHIGHAKAIAVNFGYAKYHGGLCYLRYDDTNPSKEEHIYFESILTAVRWLGIEPDKVTYSSDYFDILFDKAVELIKNDKAYVCECTYEERGQGRGSKGMVKSRQECVHRRRPIDESFLMFEQMKDGHPELANATLRMKQDLTDGNPQMWDLVAYRTFSRPHPRTGTQWNVYPTYDFAHCLVDSLENISHSLCTSEFVASRQSYEWLCHALEIYTPRQYEYGRLYLTHTVMSNHGLIQERRVTGWDDIRLPTLIALRRRGVPPEAIMHFVRGLGVTTAMAVTDAAKFDECIRRFLEPSPRLFLILRPIKIIYIDADDFRVSGSKDYLRLVPGGLMHVPHPITCTSFQFDDEGNVHTIIAHYHDSDQEPVAKPKAFIHWVAECSTRQSPIRVNQVRLVGPLFKSSSPTGDEEIDGSSLDALSGALIEIGFWDVAKEALRTAREAARLRILATPTSPGVPPIVETQLVGPECVRFQATRVGYFSLDSDSIVPALESLEDTASSGLTSHIVLNRIVSLKEGDVRLAK</sequence>
<evidence type="ECO:0000256" key="5">
    <source>
        <dbReference type="ARBA" id="ARBA00022840"/>
    </source>
</evidence>
<evidence type="ECO:0000256" key="2">
    <source>
        <dbReference type="ARBA" id="ARBA00012836"/>
    </source>
</evidence>
<dbReference type="PROSITE" id="PS00178">
    <property type="entry name" value="AA_TRNA_LIGASE_I"/>
    <property type="match status" value="1"/>
</dbReference>
<comment type="similarity">
    <text evidence="1 9">Belongs to the class-I aminoacyl-tRNA synthetase family.</text>
</comment>
<evidence type="ECO:0000313" key="12">
    <source>
        <dbReference type="EMBL" id="KAJ7743964.1"/>
    </source>
</evidence>
<accession>A0AAD7IJ05</accession>
<dbReference type="PANTHER" id="PTHR43097">
    <property type="entry name" value="GLUTAMINE-TRNA LIGASE"/>
    <property type="match status" value="1"/>
</dbReference>
<evidence type="ECO:0000256" key="4">
    <source>
        <dbReference type="ARBA" id="ARBA00022741"/>
    </source>
</evidence>
<name>A0AAD7IJ05_9AGAR</name>
<dbReference type="Gene3D" id="1.10.8.1290">
    <property type="entry name" value="Glutaminyl-tRNA synthetase, non-specific RNA binding region part 1, domain 1"/>
    <property type="match status" value="1"/>
</dbReference>
<keyword evidence="13" id="KW-1185">Reference proteome</keyword>
<dbReference type="InterPro" id="IPR007639">
    <property type="entry name" value="Gln-tRNA-synth_Ib_RNA-bd_N"/>
</dbReference>
<organism evidence="12 13">
    <name type="scientific">Mycena maculata</name>
    <dbReference type="NCBI Taxonomy" id="230809"/>
    <lineage>
        <taxon>Eukaryota</taxon>
        <taxon>Fungi</taxon>
        <taxon>Dikarya</taxon>
        <taxon>Basidiomycota</taxon>
        <taxon>Agaricomycotina</taxon>
        <taxon>Agaricomycetes</taxon>
        <taxon>Agaricomycetidae</taxon>
        <taxon>Agaricales</taxon>
        <taxon>Marasmiineae</taxon>
        <taxon>Mycenaceae</taxon>
        <taxon>Mycena</taxon>
    </lineage>
</organism>
<dbReference type="Gene3D" id="2.40.240.10">
    <property type="entry name" value="Ribosomal Protein L25, Chain P"/>
    <property type="match status" value="2"/>
</dbReference>
<evidence type="ECO:0000313" key="13">
    <source>
        <dbReference type="Proteomes" id="UP001215280"/>
    </source>
</evidence>
<evidence type="ECO:0000256" key="9">
    <source>
        <dbReference type="RuleBase" id="RU363037"/>
    </source>
</evidence>
<dbReference type="FunFam" id="3.40.50.620:FF:000037">
    <property type="entry name" value="Glutamine--tRNA ligase cytoplasmic"/>
    <property type="match status" value="1"/>
</dbReference>
<dbReference type="InterPro" id="IPR020058">
    <property type="entry name" value="Glu/Gln-tRNA-synth_Ib_cat-dom"/>
</dbReference>
<dbReference type="GO" id="GO:0004819">
    <property type="term" value="F:glutamine-tRNA ligase activity"/>
    <property type="evidence" value="ECO:0007669"/>
    <property type="project" value="UniProtKB-EC"/>
</dbReference>
<keyword evidence="4 9" id="KW-0547">Nucleotide-binding</keyword>